<evidence type="ECO:0000313" key="2">
    <source>
        <dbReference type="EMBL" id="KAJ7104306.1"/>
    </source>
</evidence>
<sequence length="402" mass="44627">MPALAAHWQAQVLKRNAPDPREAAPIVLRDTLWPADGGPVEGESAHGESPSPALLDRIETLTVTPNDGWLTHRRKKRDLDPMELNDLAGDGEGEGEDPDDEDVDEGPARIRYINLKPIRPWPSTSSDWRSIDVATRLRSLSGTSTTEYDLFMEHAMARLSNPPDDSYRARFFRRYPDNEIPDEWPATLEALRNSWVIVDMDDETDWTPPKIFKRARERLAIDLAKVLKKLDMGGPVARNLFGGAPVPSFQSIEVDIKNGLRGNIIPFMPMDASGEGTQPFIVTLDMAQDHLERVQEQLPAALNISSTRSVAGKLIEGMMHRGLAAIFGAGTVARSLELIGKARSFICESSRIDIAKERALYLRPESLNFVVDTIPVTHDKLGLIQASLGDSHRRDFGTALTQ</sequence>
<dbReference type="AlphaFoldDB" id="A0AAD6Y064"/>
<reference evidence="2" key="1">
    <citation type="submission" date="2023-03" db="EMBL/GenBank/DDBJ databases">
        <title>Massive genome expansion in bonnet fungi (Mycena s.s.) driven by repeated elements and novel gene families across ecological guilds.</title>
        <authorList>
            <consortium name="Lawrence Berkeley National Laboratory"/>
            <person name="Harder C.B."/>
            <person name="Miyauchi S."/>
            <person name="Viragh M."/>
            <person name="Kuo A."/>
            <person name="Thoen E."/>
            <person name="Andreopoulos B."/>
            <person name="Lu D."/>
            <person name="Skrede I."/>
            <person name="Drula E."/>
            <person name="Henrissat B."/>
            <person name="Morin E."/>
            <person name="Kohler A."/>
            <person name="Barry K."/>
            <person name="LaButti K."/>
            <person name="Morin E."/>
            <person name="Salamov A."/>
            <person name="Lipzen A."/>
            <person name="Mereny Z."/>
            <person name="Hegedus B."/>
            <person name="Baldrian P."/>
            <person name="Stursova M."/>
            <person name="Weitz H."/>
            <person name="Taylor A."/>
            <person name="Grigoriev I.V."/>
            <person name="Nagy L.G."/>
            <person name="Martin F."/>
            <person name="Kauserud H."/>
        </authorList>
    </citation>
    <scope>NUCLEOTIDE SEQUENCE</scope>
    <source>
        <strain evidence="2">CBHHK173m</strain>
    </source>
</reference>
<gene>
    <name evidence="2" type="ORF">B0H15DRAFT_926280</name>
</gene>
<dbReference type="Proteomes" id="UP001222325">
    <property type="component" value="Unassembled WGS sequence"/>
</dbReference>
<keyword evidence="3" id="KW-1185">Reference proteome</keyword>
<accession>A0AAD6Y064</accession>
<name>A0AAD6Y064_9AGAR</name>
<organism evidence="2 3">
    <name type="scientific">Mycena belliarum</name>
    <dbReference type="NCBI Taxonomy" id="1033014"/>
    <lineage>
        <taxon>Eukaryota</taxon>
        <taxon>Fungi</taxon>
        <taxon>Dikarya</taxon>
        <taxon>Basidiomycota</taxon>
        <taxon>Agaricomycotina</taxon>
        <taxon>Agaricomycetes</taxon>
        <taxon>Agaricomycetidae</taxon>
        <taxon>Agaricales</taxon>
        <taxon>Marasmiineae</taxon>
        <taxon>Mycenaceae</taxon>
        <taxon>Mycena</taxon>
    </lineage>
</organism>
<dbReference type="EMBL" id="JARJCN010000001">
    <property type="protein sequence ID" value="KAJ7104306.1"/>
    <property type="molecule type" value="Genomic_DNA"/>
</dbReference>
<protein>
    <submittedName>
        <fullName evidence="2">Uncharacterized protein</fullName>
    </submittedName>
</protein>
<feature type="region of interest" description="Disordered" evidence="1">
    <location>
        <begin position="80"/>
        <end position="105"/>
    </location>
</feature>
<evidence type="ECO:0000256" key="1">
    <source>
        <dbReference type="SAM" id="MobiDB-lite"/>
    </source>
</evidence>
<comment type="caution">
    <text evidence="2">The sequence shown here is derived from an EMBL/GenBank/DDBJ whole genome shotgun (WGS) entry which is preliminary data.</text>
</comment>
<evidence type="ECO:0000313" key="3">
    <source>
        <dbReference type="Proteomes" id="UP001222325"/>
    </source>
</evidence>
<feature type="compositionally biased region" description="Acidic residues" evidence="1">
    <location>
        <begin position="89"/>
        <end position="105"/>
    </location>
</feature>
<proteinExistence type="predicted"/>
<feature type="region of interest" description="Disordered" evidence="1">
    <location>
        <begin position="32"/>
        <end position="53"/>
    </location>
</feature>